<gene>
    <name evidence="1" type="ORF">CR513_26783</name>
</gene>
<evidence type="ECO:0000313" key="2">
    <source>
        <dbReference type="Proteomes" id="UP000257109"/>
    </source>
</evidence>
<feature type="non-terminal residue" evidence="1">
    <location>
        <position position="1"/>
    </location>
</feature>
<dbReference type="AlphaFoldDB" id="A0A371GL41"/>
<evidence type="ECO:0000313" key="1">
    <source>
        <dbReference type="EMBL" id="RDX91267.1"/>
    </source>
</evidence>
<accession>A0A371GL41</accession>
<reference evidence="1" key="1">
    <citation type="submission" date="2018-05" db="EMBL/GenBank/DDBJ databases">
        <title>Draft genome of Mucuna pruriens seed.</title>
        <authorList>
            <person name="Nnadi N.E."/>
            <person name="Vos R."/>
            <person name="Hasami M.H."/>
            <person name="Devisetty U.K."/>
            <person name="Aguiy J.C."/>
        </authorList>
    </citation>
    <scope>NUCLEOTIDE SEQUENCE [LARGE SCALE GENOMIC DNA]</scope>
    <source>
        <strain evidence="1">JCA_2017</strain>
    </source>
</reference>
<proteinExistence type="predicted"/>
<sequence length="210" mass="24620">MWDVVEKDNYIPTKKDGAKIPRSSWNEKQKTRYLLNYKGRNFLMCALTKLEYEKVRDSKINMLVHKGTSQVKEYLQIAYQELLSNSSTISLGYKELKKFFSKLSKEEQTSNLSKVNISKVNELQKEVIDLRQSLAKFVNDTKNLNKLLKYIRRPHDKLGLGFEKDKELKEKPNIHCLNHRNFGCRFYDYIVHPKGSSKSSRTNPKGPKKI</sequence>
<organism evidence="1 2">
    <name type="scientific">Mucuna pruriens</name>
    <name type="common">Velvet bean</name>
    <name type="synonym">Dolichos pruriens</name>
    <dbReference type="NCBI Taxonomy" id="157652"/>
    <lineage>
        <taxon>Eukaryota</taxon>
        <taxon>Viridiplantae</taxon>
        <taxon>Streptophyta</taxon>
        <taxon>Embryophyta</taxon>
        <taxon>Tracheophyta</taxon>
        <taxon>Spermatophyta</taxon>
        <taxon>Magnoliopsida</taxon>
        <taxon>eudicotyledons</taxon>
        <taxon>Gunneridae</taxon>
        <taxon>Pentapetalae</taxon>
        <taxon>rosids</taxon>
        <taxon>fabids</taxon>
        <taxon>Fabales</taxon>
        <taxon>Fabaceae</taxon>
        <taxon>Papilionoideae</taxon>
        <taxon>50 kb inversion clade</taxon>
        <taxon>NPAAA clade</taxon>
        <taxon>indigoferoid/millettioid clade</taxon>
        <taxon>Phaseoleae</taxon>
        <taxon>Mucuna</taxon>
    </lineage>
</organism>
<comment type="caution">
    <text evidence="1">The sequence shown here is derived from an EMBL/GenBank/DDBJ whole genome shotgun (WGS) entry which is preliminary data.</text>
</comment>
<dbReference type="Proteomes" id="UP000257109">
    <property type="component" value="Unassembled WGS sequence"/>
</dbReference>
<name>A0A371GL41_MUCPR</name>
<protein>
    <submittedName>
        <fullName evidence="1">Uncharacterized protein</fullName>
    </submittedName>
</protein>
<dbReference type="OrthoDB" id="1932348at2759"/>
<keyword evidence="2" id="KW-1185">Reference proteome</keyword>
<dbReference type="EMBL" id="QJKJ01005171">
    <property type="protein sequence ID" value="RDX91267.1"/>
    <property type="molecule type" value="Genomic_DNA"/>
</dbReference>